<evidence type="ECO:0000256" key="1">
    <source>
        <dbReference type="SAM" id="Phobius"/>
    </source>
</evidence>
<evidence type="ECO:0000313" key="2">
    <source>
        <dbReference type="EMBL" id="MBO0609874.1"/>
    </source>
</evidence>
<reference evidence="2 3" key="1">
    <citation type="submission" date="2021-03" db="EMBL/GenBank/DDBJ databases">
        <authorList>
            <person name="Xin L."/>
        </authorList>
    </citation>
    <scope>NUCLEOTIDE SEQUENCE [LARGE SCALE GENOMIC DNA]</scope>
    <source>
        <strain evidence="2 3">XHU 5031</strain>
    </source>
</reference>
<sequence>MEDVEDLVATVGGVLAGLASLVAVVVAIDQFTLRARMRRIVTWTTELLDMEKNRNRRSTLEAIRDRAAGSLVASTLVPIRHIAEGAVWLGGGAVVIVLQVTRREDMGSVLASAAVVLVAAQQGVRRAVRMYVERERIRAEYVKHAKVVPPRTDMLAKMEGGTRSEFGWAALFVAALMAVAAGVAWVLADTDNLWPLLVVVAGIGILGFALDGVRRLGRRARSIPARAETPEPSSDGAAET</sequence>
<keyword evidence="1" id="KW-1133">Transmembrane helix</keyword>
<protein>
    <submittedName>
        <fullName evidence="2">Uncharacterized protein</fullName>
    </submittedName>
</protein>
<evidence type="ECO:0000313" key="3">
    <source>
        <dbReference type="Proteomes" id="UP000664617"/>
    </source>
</evidence>
<accession>A0ABS3IA18</accession>
<comment type="caution">
    <text evidence="2">The sequence shown here is derived from an EMBL/GenBank/DDBJ whole genome shotgun (WGS) entry which is preliminary data.</text>
</comment>
<name>A0ABS3IA18_9MICO</name>
<feature type="transmembrane region" description="Helical" evidence="1">
    <location>
        <begin position="166"/>
        <end position="187"/>
    </location>
</feature>
<reference evidence="3" key="2">
    <citation type="submission" date="2023-07" db="EMBL/GenBank/DDBJ databases">
        <title>Myceligenerans salitolerans sp. nov., a halotolerant actinomycete isolated from a salt lake in Xinjiang, China.</title>
        <authorList>
            <person name="Guan T."/>
        </authorList>
    </citation>
    <scope>NUCLEOTIDE SEQUENCE [LARGE SCALE GENOMIC DNA]</scope>
    <source>
        <strain evidence="3">XHU 5031</strain>
    </source>
</reference>
<keyword evidence="3" id="KW-1185">Reference proteome</keyword>
<organism evidence="2 3">
    <name type="scientific">Myceligenerans salitolerans</name>
    <dbReference type="NCBI Taxonomy" id="1230528"/>
    <lineage>
        <taxon>Bacteria</taxon>
        <taxon>Bacillati</taxon>
        <taxon>Actinomycetota</taxon>
        <taxon>Actinomycetes</taxon>
        <taxon>Micrococcales</taxon>
        <taxon>Promicromonosporaceae</taxon>
        <taxon>Myceligenerans</taxon>
    </lineage>
</organism>
<dbReference type="EMBL" id="JAFMPK010000045">
    <property type="protein sequence ID" value="MBO0609874.1"/>
    <property type="molecule type" value="Genomic_DNA"/>
</dbReference>
<keyword evidence="1" id="KW-0472">Membrane</keyword>
<dbReference type="Proteomes" id="UP000664617">
    <property type="component" value="Unassembled WGS sequence"/>
</dbReference>
<dbReference type="RefSeq" id="WP_207275823.1">
    <property type="nucleotide sequence ID" value="NZ_JAFMPK010000045.1"/>
</dbReference>
<feature type="transmembrane region" description="Helical" evidence="1">
    <location>
        <begin position="6"/>
        <end position="28"/>
    </location>
</feature>
<proteinExistence type="predicted"/>
<gene>
    <name evidence="2" type="ORF">J0911_12640</name>
</gene>
<feature type="transmembrane region" description="Helical" evidence="1">
    <location>
        <begin position="193"/>
        <end position="213"/>
    </location>
</feature>
<keyword evidence="1" id="KW-0812">Transmembrane</keyword>